<organism evidence="2 3">
    <name type="scientific">Coralloluteibacterium thermophilum</name>
    <dbReference type="NCBI Taxonomy" id="2707049"/>
    <lineage>
        <taxon>Bacteria</taxon>
        <taxon>Pseudomonadati</taxon>
        <taxon>Pseudomonadota</taxon>
        <taxon>Gammaproteobacteria</taxon>
        <taxon>Lysobacterales</taxon>
        <taxon>Lysobacteraceae</taxon>
        <taxon>Coralloluteibacterium</taxon>
    </lineage>
</organism>
<feature type="compositionally biased region" description="Low complexity" evidence="1">
    <location>
        <begin position="35"/>
        <end position="59"/>
    </location>
</feature>
<feature type="compositionally biased region" description="Basic and acidic residues" evidence="1">
    <location>
        <begin position="1"/>
        <end position="20"/>
    </location>
</feature>
<comment type="caution">
    <text evidence="2">The sequence shown here is derived from an EMBL/GenBank/DDBJ whole genome shotgun (WGS) entry which is preliminary data.</text>
</comment>
<dbReference type="RefSeq" id="WP_377003227.1">
    <property type="nucleotide sequence ID" value="NZ_JBHSGG010000005.1"/>
</dbReference>
<dbReference type="InterPro" id="IPR050563">
    <property type="entry name" value="4-hydroxybenzoyl-CoA_TE"/>
</dbReference>
<keyword evidence="3" id="KW-1185">Reference proteome</keyword>
<dbReference type="Pfam" id="PF13279">
    <property type="entry name" value="4HBT_2"/>
    <property type="match status" value="1"/>
</dbReference>
<keyword evidence="2" id="KW-0378">Hydrolase</keyword>
<feature type="region of interest" description="Disordered" evidence="1">
    <location>
        <begin position="1"/>
        <end position="75"/>
    </location>
</feature>
<dbReference type="InterPro" id="IPR029069">
    <property type="entry name" value="HotDog_dom_sf"/>
</dbReference>
<dbReference type="GO" id="GO:0016787">
    <property type="term" value="F:hydrolase activity"/>
    <property type="evidence" value="ECO:0007669"/>
    <property type="project" value="UniProtKB-KW"/>
</dbReference>
<dbReference type="SUPFAM" id="SSF54637">
    <property type="entry name" value="Thioesterase/thiol ester dehydrase-isomerase"/>
    <property type="match status" value="1"/>
</dbReference>
<reference evidence="3" key="1">
    <citation type="journal article" date="2019" name="Int. J. Syst. Evol. Microbiol.">
        <title>The Global Catalogue of Microorganisms (GCM) 10K type strain sequencing project: providing services to taxonomists for standard genome sequencing and annotation.</title>
        <authorList>
            <consortium name="The Broad Institute Genomics Platform"/>
            <consortium name="The Broad Institute Genome Sequencing Center for Infectious Disease"/>
            <person name="Wu L."/>
            <person name="Ma J."/>
        </authorList>
    </citation>
    <scope>NUCLEOTIDE SEQUENCE [LARGE SCALE GENOMIC DNA]</scope>
    <source>
        <strain evidence="3">CGMCC 1.13574</strain>
    </source>
</reference>
<protein>
    <submittedName>
        <fullName evidence="2">Acyl-CoA thioesterase</fullName>
        <ecNumber evidence="2">3.1.2.-</ecNumber>
    </submittedName>
</protein>
<feature type="compositionally biased region" description="Basic residues" evidence="1">
    <location>
        <begin position="21"/>
        <end position="31"/>
    </location>
</feature>
<dbReference type="Gene3D" id="3.10.129.10">
    <property type="entry name" value="Hotdog Thioesterase"/>
    <property type="match status" value="1"/>
</dbReference>
<dbReference type="PANTHER" id="PTHR31793:SF24">
    <property type="entry name" value="LONG-CHAIN ACYL-COA THIOESTERASE FADM"/>
    <property type="match status" value="1"/>
</dbReference>
<dbReference type="PANTHER" id="PTHR31793">
    <property type="entry name" value="4-HYDROXYBENZOYL-COA THIOESTERASE FAMILY MEMBER"/>
    <property type="match status" value="1"/>
</dbReference>
<dbReference type="EC" id="3.1.2.-" evidence="2"/>
<dbReference type="Proteomes" id="UP001595892">
    <property type="component" value="Unassembled WGS sequence"/>
</dbReference>
<evidence type="ECO:0000313" key="2">
    <source>
        <dbReference type="EMBL" id="MFC4727209.1"/>
    </source>
</evidence>
<proteinExistence type="predicted"/>
<dbReference type="CDD" id="cd00586">
    <property type="entry name" value="4HBT"/>
    <property type="match status" value="1"/>
</dbReference>
<evidence type="ECO:0000256" key="1">
    <source>
        <dbReference type="SAM" id="MobiDB-lite"/>
    </source>
</evidence>
<sequence length="209" mass="22110">MSTDEDKRNEAKGRKDEAAKPRRAPRKRVARKPADAAPKAGAATQDASPAPAPAATTAPAPAPVPAPPAGAAAAAPQRVVLTRMPLPVRWRDLDAFNHVNNSNFLTYLEEARVRWLTGLAGDGLDGQVLPLMAAARLNYRRPIPWPADVVVELHVERLGTTSVTIGHRIVAADDDAVLYCDGDVTMVWVDLASGKPAPLPALVRTACGG</sequence>
<evidence type="ECO:0000313" key="3">
    <source>
        <dbReference type="Proteomes" id="UP001595892"/>
    </source>
</evidence>
<accession>A0ABV9NIA8</accession>
<dbReference type="EMBL" id="JBHSGG010000005">
    <property type="protein sequence ID" value="MFC4727209.1"/>
    <property type="molecule type" value="Genomic_DNA"/>
</dbReference>
<name>A0ABV9NIA8_9GAMM</name>
<gene>
    <name evidence="2" type="ORF">ACFO3Q_03380</name>
</gene>